<name>A0A915DJU3_9BILA</name>
<evidence type="ECO:0000313" key="5">
    <source>
        <dbReference type="WBParaSite" id="jg20754"/>
    </source>
</evidence>
<organism evidence="4 5">
    <name type="scientific">Ditylenchus dipsaci</name>
    <dbReference type="NCBI Taxonomy" id="166011"/>
    <lineage>
        <taxon>Eukaryota</taxon>
        <taxon>Metazoa</taxon>
        <taxon>Ecdysozoa</taxon>
        <taxon>Nematoda</taxon>
        <taxon>Chromadorea</taxon>
        <taxon>Rhabditida</taxon>
        <taxon>Tylenchina</taxon>
        <taxon>Tylenchomorpha</taxon>
        <taxon>Sphaerularioidea</taxon>
        <taxon>Anguinidae</taxon>
        <taxon>Anguininae</taxon>
        <taxon>Ditylenchus</taxon>
    </lineage>
</organism>
<keyword evidence="2" id="KW-0472">Membrane</keyword>
<dbReference type="WBParaSite" id="jg20754">
    <property type="protein sequence ID" value="jg20754"/>
    <property type="gene ID" value="jg20754"/>
</dbReference>
<feature type="compositionally biased region" description="Low complexity" evidence="1">
    <location>
        <begin position="268"/>
        <end position="284"/>
    </location>
</feature>
<feature type="region of interest" description="Disordered" evidence="1">
    <location>
        <begin position="114"/>
        <end position="158"/>
    </location>
</feature>
<feature type="transmembrane region" description="Helical" evidence="2">
    <location>
        <begin position="538"/>
        <end position="557"/>
    </location>
</feature>
<keyword evidence="2" id="KW-0812">Transmembrane</keyword>
<accession>A0A915DJU3</accession>
<feature type="compositionally biased region" description="Polar residues" evidence="1">
    <location>
        <begin position="139"/>
        <end position="152"/>
    </location>
</feature>
<protein>
    <submittedName>
        <fullName evidence="5">Uncharacterized protein</fullName>
    </submittedName>
</protein>
<dbReference type="Proteomes" id="UP000887574">
    <property type="component" value="Unplaced"/>
</dbReference>
<reference evidence="5" key="1">
    <citation type="submission" date="2022-11" db="UniProtKB">
        <authorList>
            <consortium name="WormBaseParasite"/>
        </authorList>
    </citation>
    <scope>IDENTIFICATION</scope>
</reference>
<evidence type="ECO:0000313" key="4">
    <source>
        <dbReference type="Proteomes" id="UP000887574"/>
    </source>
</evidence>
<feature type="signal peptide" evidence="3">
    <location>
        <begin position="1"/>
        <end position="20"/>
    </location>
</feature>
<feature type="compositionally biased region" description="Basic and acidic residues" evidence="1">
    <location>
        <begin position="231"/>
        <end position="244"/>
    </location>
</feature>
<evidence type="ECO:0000256" key="1">
    <source>
        <dbReference type="SAM" id="MobiDB-lite"/>
    </source>
</evidence>
<feature type="region of interest" description="Disordered" evidence="1">
    <location>
        <begin position="231"/>
        <end position="286"/>
    </location>
</feature>
<dbReference type="AlphaFoldDB" id="A0A915DJU3"/>
<feature type="chain" id="PRO_5037709865" evidence="3">
    <location>
        <begin position="21"/>
        <end position="595"/>
    </location>
</feature>
<proteinExistence type="predicted"/>
<keyword evidence="3" id="KW-0732">Signal</keyword>
<feature type="region of interest" description="Disordered" evidence="1">
    <location>
        <begin position="346"/>
        <end position="386"/>
    </location>
</feature>
<evidence type="ECO:0000256" key="3">
    <source>
        <dbReference type="SAM" id="SignalP"/>
    </source>
</evidence>
<keyword evidence="2" id="KW-1133">Transmembrane helix</keyword>
<sequence>MRALFFLLFVSVFLLNQIDGKKHHWISSSTTTSTTPEPNLADKHLNLRNESSEELSPIKDDSLASELADAVGQAGSEEPLVVSGVVSNSGVSKQSLKLAAPEMTDSSEQIEDLEVADKKPMPKSSPSPASLSRVHLYSPTRSRGSSSEITLDSSEEDIQSNKTISKTAGEREKLLDSIQVVTTSKPPKPKGGNIEVKDELVDPIKICTATLTANKMTMKVWKREGNLLRREAPKPDATVKDVKEAPGGVAFTVNTEPDSPRKAKPVLSSSSRSSSTSPRSYSPRIEAGMEVRKRRNLESAQLPPSLGARSSNRSILADLLGIGLKAPMLAIDPKEDDNGHVPKKFIKTELNSPPRPKVQLPGQSSSSSSESEEKSHQNDSSNEDNSLEQILIIAESGEKEPKSQHFIKNMHKNSMRTGPVFIQNSELHFESGGMAKPHKPHPFGPRPFGMEGRPDVFHRGGPPPMPFGAPPPPFPPHRGPPFGGPPNHPAGFGREMDKDGHFGREMPLPPPFRKEIERSEEGLWMSGRGLTLTLHLNATSLGILSMLVVIVILFKLYKMVHKKQAKQFFAHFNQKKEENSNKQAPSISILDEIKI</sequence>
<evidence type="ECO:0000256" key="2">
    <source>
        <dbReference type="SAM" id="Phobius"/>
    </source>
</evidence>
<keyword evidence="4" id="KW-1185">Reference proteome</keyword>